<reference evidence="5 6" key="1">
    <citation type="submission" date="2024-03" db="EMBL/GenBank/DDBJ databases">
        <title>Novel species of the genus Variovorax.</title>
        <authorList>
            <person name="Liu Q."/>
            <person name="Xin Y.-H."/>
        </authorList>
    </citation>
    <scope>NUCLEOTIDE SEQUENCE [LARGE SCALE GENOMIC DNA]</scope>
    <source>
        <strain evidence="5 6">KACC 18901</strain>
    </source>
</reference>
<dbReference type="CDD" id="cd00801">
    <property type="entry name" value="INT_P4_C"/>
    <property type="match status" value="1"/>
</dbReference>
<evidence type="ECO:0000313" key="5">
    <source>
        <dbReference type="EMBL" id="MEJ8855635.1"/>
    </source>
</evidence>
<proteinExistence type="inferred from homology"/>
<dbReference type="InterPro" id="IPR050808">
    <property type="entry name" value="Phage_Integrase"/>
</dbReference>
<dbReference type="SUPFAM" id="SSF56349">
    <property type="entry name" value="DNA breaking-rejoining enzymes"/>
    <property type="match status" value="1"/>
</dbReference>
<protein>
    <submittedName>
        <fullName evidence="5">Site-specific integrase</fullName>
    </submittedName>
</protein>
<dbReference type="Proteomes" id="UP001367030">
    <property type="component" value="Unassembled WGS sequence"/>
</dbReference>
<sequence length="397" mass="43614">MSGLATVSALSKLTPGERVSLGRSLYCKRNLDESFSFILRKKVDGAAKDVKVAREDTITKAAISAAFAAAEVARKTTAPATPTTGTLTASSTMNQVWDDWLASIDQGGKWSTRNRKSNVDRVNAHLSTWPMWRRPLASVTVADLYAQLLPVRKDTPAQCRKLIGLLNGIFIHHSDHIGASPMPTVVKKLANSSKAAPTKHHHAIMDLDRLREVVKKIRNLTGEASVRNAAFLQCLTAQRTGEVIQAQWSQFDLDAGTWTIPRAAMKISDDPRRGDHVLNLSTQCVQWLKDLPREGEFLFPGRMQADTITSEAVSKALRITLGLHNEHVPHGWRSSLSTLARRAVDKDGRPLFNGDWVESLLDHLSGNAVEDAYNRGAHAAGAGQVLQWWSNELLGAK</sequence>
<feature type="domain" description="Tyr recombinase" evidence="4">
    <location>
        <begin position="200"/>
        <end position="386"/>
    </location>
</feature>
<evidence type="ECO:0000256" key="3">
    <source>
        <dbReference type="ARBA" id="ARBA00023172"/>
    </source>
</evidence>
<keyword evidence="2" id="KW-0229">DNA integration</keyword>
<keyword evidence="3" id="KW-0233">DNA recombination</keyword>
<evidence type="ECO:0000256" key="2">
    <source>
        <dbReference type="ARBA" id="ARBA00022908"/>
    </source>
</evidence>
<accession>A0ABU8X942</accession>
<gene>
    <name evidence="5" type="ORF">WKW79_13700</name>
</gene>
<dbReference type="PANTHER" id="PTHR30629:SF2">
    <property type="entry name" value="PROPHAGE INTEGRASE INTS-RELATED"/>
    <property type="match status" value="1"/>
</dbReference>
<evidence type="ECO:0000259" key="4">
    <source>
        <dbReference type="PROSITE" id="PS51898"/>
    </source>
</evidence>
<evidence type="ECO:0000313" key="6">
    <source>
        <dbReference type="Proteomes" id="UP001367030"/>
    </source>
</evidence>
<dbReference type="EMBL" id="JBBKZS010000005">
    <property type="protein sequence ID" value="MEJ8855635.1"/>
    <property type="molecule type" value="Genomic_DNA"/>
</dbReference>
<organism evidence="5 6">
    <name type="scientific">Variovorax robiniae</name>
    <dbReference type="NCBI Taxonomy" id="1836199"/>
    <lineage>
        <taxon>Bacteria</taxon>
        <taxon>Pseudomonadati</taxon>
        <taxon>Pseudomonadota</taxon>
        <taxon>Betaproteobacteria</taxon>
        <taxon>Burkholderiales</taxon>
        <taxon>Comamonadaceae</taxon>
        <taxon>Variovorax</taxon>
    </lineage>
</organism>
<dbReference type="InterPro" id="IPR011010">
    <property type="entry name" value="DNA_brk_join_enz"/>
</dbReference>
<name>A0ABU8X942_9BURK</name>
<comment type="caution">
    <text evidence="5">The sequence shown here is derived from an EMBL/GenBank/DDBJ whole genome shotgun (WGS) entry which is preliminary data.</text>
</comment>
<evidence type="ECO:0000256" key="1">
    <source>
        <dbReference type="ARBA" id="ARBA00008857"/>
    </source>
</evidence>
<comment type="similarity">
    <text evidence="1">Belongs to the 'phage' integrase family.</text>
</comment>
<dbReference type="InterPro" id="IPR013762">
    <property type="entry name" value="Integrase-like_cat_sf"/>
</dbReference>
<dbReference type="Pfam" id="PF00589">
    <property type="entry name" value="Phage_integrase"/>
    <property type="match status" value="1"/>
</dbReference>
<dbReference type="PANTHER" id="PTHR30629">
    <property type="entry name" value="PROPHAGE INTEGRASE"/>
    <property type="match status" value="1"/>
</dbReference>
<dbReference type="RefSeq" id="WP_340335719.1">
    <property type="nucleotide sequence ID" value="NZ_JBBKZS010000005.1"/>
</dbReference>
<dbReference type="PROSITE" id="PS51898">
    <property type="entry name" value="TYR_RECOMBINASE"/>
    <property type="match status" value="1"/>
</dbReference>
<keyword evidence="6" id="KW-1185">Reference proteome</keyword>
<dbReference type="InterPro" id="IPR002104">
    <property type="entry name" value="Integrase_catalytic"/>
</dbReference>
<dbReference type="Gene3D" id="1.10.443.10">
    <property type="entry name" value="Intergrase catalytic core"/>
    <property type="match status" value="1"/>
</dbReference>